<keyword evidence="2" id="KW-0732">Signal</keyword>
<organism evidence="3 4">
    <name type="scientific">Romanomermis culicivorax</name>
    <name type="common">Nematode worm</name>
    <dbReference type="NCBI Taxonomy" id="13658"/>
    <lineage>
        <taxon>Eukaryota</taxon>
        <taxon>Metazoa</taxon>
        <taxon>Ecdysozoa</taxon>
        <taxon>Nematoda</taxon>
        <taxon>Enoplea</taxon>
        <taxon>Dorylaimia</taxon>
        <taxon>Mermithida</taxon>
        <taxon>Mermithoidea</taxon>
        <taxon>Mermithidae</taxon>
        <taxon>Romanomermis</taxon>
    </lineage>
</organism>
<dbReference type="Proteomes" id="UP000887565">
    <property type="component" value="Unplaced"/>
</dbReference>
<evidence type="ECO:0000313" key="4">
    <source>
        <dbReference type="WBParaSite" id="nRc.2.0.1.t30778-RA"/>
    </source>
</evidence>
<proteinExistence type="predicted"/>
<feature type="compositionally biased region" description="Low complexity" evidence="1">
    <location>
        <begin position="87"/>
        <end position="98"/>
    </location>
</feature>
<protein>
    <submittedName>
        <fullName evidence="4">Uncharacterized protein</fullName>
    </submittedName>
</protein>
<feature type="signal peptide" evidence="2">
    <location>
        <begin position="1"/>
        <end position="24"/>
    </location>
</feature>
<dbReference type="AlphaFoldDB" id="A0A915JXG3"/>
<evidence type="ECO:0000256" key="1">
    <source>
        <dbReference type="SAM" id="MobiDB-lite"/>
    </source>
</evidence>
<feature type="chain" id="PRO_5037241934" evidence="2">
    <location>
        <begin position="25"/>
        <end position="98"/>
    </location>
</feature>
<name>A0A915JXG3_ROMCU</name>
<keyword evidence="3" id="KW-1185">Reference proteome</keyword>
<dbReference type="WBParaSite" id="nRc.2.0.1.t30778-RA">
    <property type="protein sequence ID" value="nRc.2.0.1.t30778-RA"/>
    <property type="gene ID" value="nRc.2.0.1.g30778"/>
</dbReference>
<accession>A0A915JXG3</accession>
<feature type="compositionally biased region" description="Basic and acidic residues" evidence="1">
    <location>
        <begin position="61"/>
        <end position="72"/>
    </location>
</feature>
<sequence>NCLLIRQFYFYFFGLLCIDYDTNATAEEEWKMRDSQLLPSEVAAVAAWRMPTATIHRTMKQQKDVPTPDRRTFPPAPPNYHVNPEELQLQPQLQQRLL</sequence>
<evidence type="ECO:0000256" key="2">
    <source>
        <dbReference type="SAM" id="SignalP"/>
    </source>
</evidence>
<reference evidence="4" key="1">
    <citation type="submission" date="2022-11" db="UniProtKB">
        <authorList>
            <consortium name="WormBaseParasite"/>
        </authorList>
    </citation>
    <scope>IDENTIFICATION</scope>
</reference>
<evidence type="ECO:0000313" key="3">
    <source>
        <dbReference type="Proteomes" id="UP000887565"/>
    </source>
</evidence>
<feature type="region of interest" description="Disordered" evidence="1">
    <location>
        <begin position="57"/>
        <end position="98"/>
    </location>
</feature>